<evidence type="ECO:0000256" key="5">
    <source>
        <dbReference type="ARBA" id="ARBA00022989"/>
    </source>
</evidence>
<keyword evidence="5 7" id="KW-1133">Transmembrane helix</keyword>
<keyword evidence="4 7" id="KW-0812">Transmembrane</keyword>
<evidence type="ECO:0000256" key="1">
    <source>
        <dbReference type="ARBA" id="ARBA00004651"/>
    </source>
</evidence>
<dbReference type="AlphaFoldDB" id="A0A5J5IY24"/>
<evidence type="ECO:0000256" key="3">
    <source>
        <dbReference type="ARBA" id="ARBA00022475"/>
    </source>
</evidence>
<evidence type="ECO:0000256" key="4">
    <source>
        <dbReference type="ARBA" id="ARBA00022692"/>
    </source>
</evidence>
<evidence type="ECO:0000313" key="9">
    <source>
        <dbReference type="EMBL" id="KAA9105876.1"/>
    </source>
</evidence>
<feature type="domain" description="ABC transmembrane type-1" evidence="8">
    <location>
        <begin position="95"/>
        <end position="301"/>
    </location>
</feature>
<feature type="transmembrane region" description="Helical" evidence="7">
    <location>
        <begin position="97"/>
        <end position="121"/>
    </location>
</feature>
<feature type="transmembrane region" description="Helical" evidence="7">
    <location>
        <begin position="278"/>
        <end position="304"/>
    </location>
</feature>
<name>A0A5J5IY24_9MICO</name>
<dbReference type="OrthoDB" id="5169641at2"/>
<evidence type="ECO:0000313" key="10">
    <source>
        <dbReference type="Proteomes" id="UP000325827"/>
    </source>
</evidence>
<organism evidence="9 10">
    <name type="scientific">Microbacterium rhizomatis</name>
    <dbReference type="NCBI Taxonomy" id="1631477"/>
    <lineage>
        <taxon>Bacteria</taxon>
        <taxon>Bacillati</taxon>
        <taxon>Actinomycetota</taxon>
        <taxon>Actinomycetes</taxon>
        <taxon>Micrococcales</taxon>
        <taxon>Microbacteriaceae</taxon>
        <taxon>Microbacterium</taxon>
    </lineage>
</organism>
<dbReference type="EMBL" id="VYSA01000004">
    <property type="protein sequence ID" value="KAA9105876.1"/>
    <property type="molecule type" value="Genomic_DNA"/>
</dbReference>
<comment type="subcellular location">
    <subcellularLocation>
        <location evidence="1 7">Cell membrane</location>
        <topology evidence="1 7">Multi-pass membrane protein</topology>
    </subcellularLocation>
</comment>
<dbReference type="RefSeq" id="WP_150450018.1">
    <property type="nucleotide sequence ID" value="NZ_VYSA01000004.1"/>
</dbReference>
<sequence>MIWFLVRRVLSGIALIFVVTSITALLVYSGGVDIARSLLGETAPQEAVDLRAQQLGLDLPIWQQYANWLVGAVQGDFGTSYINNQPVLEALGGRLPVTLSIVIVATIISGTISALLGIVAALRRGWLDRFVQLMNVIGTAIPPFWLAMFLVLIFALNLGILPATGYVPLAEDPAGWALSLVLPVTALVVGGVGSGLVRASIIDVLGRDYVRTLRARGLSERRVVLKHVFRNASPPFLTSLSLQFVGMLGGSVVIEKVFALPGIGTLANTAAQQSDVPVLLGVVAMTVIFVVIVNIALDILLALVNPKVRVQ</sequence>
<keyword evidence="6 7" id="KW-0472">Membrane</keyword>
<feature type="transmembrane region" description="Helical" evidence="7">
    <location>
        <begin position="12"/>
        <end position="31"/>
    </location>
</feature>
<keyword evidence="2 7" id="KW-0813">Transport</keyword>
<dbReference type="PANTHER" id="PTHR43163">
    <property type="entry name" value="DIPEPTIDE TRANSPORT SYSTEM PERMEASE PROTEIN DPPB-RELATED"/>
    <property type="match status" value="1"/>
</dbReference>
<proteinExistence type="inferred from homology"/>
<dbReference type="GO" id="GO:0005886">
    <property type="term" value="C:plasma membrane"/>
    <property type="evidence" value="ECO:0007669"/>
    <property type="project" value="UniProtKB-SubCell"/>
</dbReference>
<feature type="transmembrane region" description="Helical" evidence="7">
    <location>
        <begin position="133"/>
        <end position="156"/>
    </location>
</feature>
<evidence type="ECO:0000256" key="2">
    <source>
        <dbReference type="ARBA" id="ARBA00022448"/>
    </source>
</evidence>
<reference evidence="10" key="1">
    <citation type="submission" date="2019-09" db="EMBL/GenBank/DDBJ databases">
        <title>Mumia zhuanghuii sp. nov. isolated from the intestinal contents of plateau pika (Ochotona curzoniae) in the Qinghai-Tibet plateau of China.</title>
        <authorList>
            <person name="Tian Z."/>
        </authorList>
    </citation>
    <scope>NUCLEOTIDE SEQUENCE [LARGE SCALE GENOMIC DNA]</scope>
    <source>
        <strain evidence="10">JCM 30598</strain>
    </source>
</reference>
<dbReference type="Gene3D" id="1.10.3720.10">
    <property type="entry name" value="MetI-like"/>
    <property type="match status" value="1"/>
</dbReference>
<gene>
    <name evidence="9" type="ORF">F6B43_16035</name>
</gene>
<feature type="transmembrane region" description="Helical" evidence="7">
    <location>
        <begin position="236"/>
        <end position="258"/>
    </location>
</feature>
<protein>
    <submittedName>
        <fullName evidence="9">ABC transporter permease</fullName>
    </submittedName>
</protein>
<dbReference type="InterPro" id="IPR000515">
    <property type="entry name" value="MetI-like"/>
</dbReference>
<dbReference type="GO" id="GO:0071916">
    <property type="term" value="F:dipeptide transmembrane transporter activity"/>
    <property type="evidence" value="ECO:0007669"/>
    <property type="project" value="TreeGrafter"/>
</dbReference>
<feature type="transmembrane region" description="Helical" evidence="7">
    <location>
        <begin position="176"/>
        <end position="197"/>
    </location>
</feature>
<evidence type="ECO:0000256" key="7">
    <source>
        <dbReference type="RuleBase" id="RU363032"/>
    </source>
</evidence>
<comment type="caution">
    <text evidence="9">The sequence shown here is derived from an EMBL/GenBank/DDBJ whole genome shotgun (WGS) entry which is preliminary data.</text>
</comment>
<dbReference type="Proteomes" id="UP000325827">
    <property type="component" value="Unassembled WGS sequence"/>
</dbReference>
<dbReference type="InterPro" id="IPR045621">
    <property type="entry name" value="BPD_transp_1_N"/>
</dbReference>
<dbReference type="CDD" id="cd06261">
    <property type="entry name" value="TM_PBP2"/>
    <property type="match status" value="1"/>
</dbReference>
<dbReference type="PANTHER" id="PTHR43163:SF6">
    <property type="entry name" value="DIPEPTIDE TRANSPORT SYSTEM PERMEASE PROTEIN DPPB-RELATED"/>
    <property type="match status" value="1"/>
</dbReference>
<comment type="similarity">
    <text evidence="7">Belongs to the binding-protein-dependent transport system permease family.</text>
</comment>
<keyword evidence="3" id="KW-1003">Cell membrane</keyword>
<evidence type="ECO:0000256" key="6">
    <source>
        <dbReference type="ARBA" id="ARBA00023136"/>
    </source>
</evidence>
<keyword evidence="10" id="KW-1185">Reference proteome</keyword>
<dbReference type="PROSITE" id="PS50928">
    <property type="entry name" value="ABC_TM1"/>
    <property type="match status" value="1"/>
</dbReference>
<dbReference type="Pfam" id="PF00528">
    <property type="entry name" value="BPD_transp_1"/>
    <property type="match status" value="1"/>
</dbReference>
<dbReference type="InterPro" id="IPR035906">
    <property type="entry name" value="MetI-like_sf"/>
</dbReference>
<dbReference type="Pfam" id="PF19300">
    <property type="entry name" value="BPD_transp_1_N"/>
    <property type="match status" value="1"/>
</dbReference>
<dbReference type="SUPFAM" id="SSF161098">
    <property type="entry name" value="MetI-like"/>
    <property type="match status" value="1"/>
</dbReference>
<accession>A0A5J5IY24</accession>
<evidence type="ECO:0000259" key="8">
    <source>
        <dbReference type="PROSITE" id="PS50928"/>
    </source>
</evidence>